<dbReference type="EMBL" id="JBJKFK010003930">
    <property type="protein sequence ID" value="KAL3309430.1"/>
    <property type="molecule type" value="Genomic_DNA"/>
</dbReference>
<dbReference type="PROSITE" id="PS51257">
    <property type="entry name" value="PROKAR_LIPOPROTEIN"/>
    <property type="match status" value="1"/>
</dbReference>
<evidence type="ECO:0000256" key="1">
    <source>
        <dbReference type="SAM" id="SignalP"/>
    </source>
</evidence>
<keyword evidence="1" id="KW-0732">Signal</keyword>
<protein>
    <submittedName>
        <fullName evidence="2">Uncharacterized protein</fullName>
    </submittedName>
</protein>
<evidence type="ECO:0000313" key="2">
    <source>
        <dbReference type="EMBL" id="KAL3309430.1"/>
    </source>
</evidence>
<comment type="caution">
    <text evidence="2">The sequence shown here is derived from an EMBL/GenBank/DDBJ whole genome shotgun (WGS) entry which is preliminary data.</text>
</comment>
<feature type="signal peptide" evidence="1">
    <location>
        <begin position="1"/>
        <end position="18"/>
    </location>
</feature>
<reference evidence="2 3" key="1">
    <citation type="submission" date="2024-11" db="EMBL/GenBank/DDBJ databases">
        <title>Adaptive evolution of stress response genes in parasites aligns with host niche diversity.</title>
        <authorList>
            <person name="Hahn C."/>
            <person name="Resl P."/>
        </authorList>
    </citation>
    <scope>NUCLEOTIDE SEQUENCE [LARGE SCALE GENOMIC DNA]</scope>
    <source>
        <strain evidence="2">EGGRZ-B1_66</strain>
        <tissue evidence="2">Body</tissue>
    </source>
</reference>
<gene>
    <name evidence="2" type="ORF">Ciccas_012023</name>
</gene>
<sequence length="365" mass="41735">MKMTTYCLLLVLLGGCLAFDPKPEECQLGKRPSYMLSYKYKTGDDEMTEIRSEARNFLLVYKNKESTGDSLVAVGTEDHKFKYITPLSIQYKADQAGRDMGAWSKDRSQGRMCFNDVANTKKVCVKEGDSGVCLIDTYSENNEVIYTFTKVDIPKGEDQLENFDTDTIKSFTLSGSLQCHVSDGDWKAAVPFKLDEQTQSFEFSLPETEFSNKRRSVEVHVSQEDKIAIVNEEYNPSRITVINYESGVKYVRELDTEFAHCSVKKIDSPVGQPTLDRLLWYDTMLNTYGDYLEDGSSYYITGKNMIHVGTRYSPFYRTMMKSRNLAVLDLRYIGVISIEVMHNVGDSIWLTNCCFRSWMKANSYP</sequence>
<keyword evidence="3" id="KW-1185">Reference proteome</keyword>
<organism evidence="2 3">
    <name type="scientific">Cichlidogyrus casuarinus</name>
    <dbReference type="NCBI Taxonomy" id="1844966"/>
    <lineage>
        <taxon>Eukaryota</taxon>
        <taxon>Metazoa</taxon>
        <taxon>Spiralia</taxon>
        <taxon>Lophotrochozoa</taxon>
        <taxon>Platyhelminthes</taxon>
        <taxon>Monogenea</taxon>
        <taxon>Monopisthocotylea</taxon>
        <taxon>Dactylogyridea</taxon>
        <taxon>Ancyrocephalidae</taxon>
        <taxon>Cichlidogyrus</taxon>
    </lineage>
</organism>
<evidence type="ECO:0000313" key="3">
    <source>
        <dbReference type="Proteomes" id="UP001626550"/>
    </source>
</evidence>
<dbReference type="Proteomes" id="UP001626550">
    <property type="component" value="Unassembled WGS sequence"/>
</dbReference>
<dbReference type="AlphaFoldDB" id="A0ABD2PQH4"/>
<proteinExistence type="predicted"/>
<accession>A0ABD2PQH4</accession>
<name>A0ABD2PQH4_9PLAT</name>
<feature type="chain" id="PRO_5044768127" evidence="1">
    <location>
        <begin position="19"/>
        <end position="365"/>
    </location>
</feature>